<accession>A0A9P6R357</accession>
<reference evidence="2" key="1">
    <citation type="journal article" date="2020" name="Fungal Divers.">
        <title>Resolving the Mortierellaceae phylogeny through synthesis of multi-gene phylogenetics and phylogenomics.</title>
        <authorList>
            <person name="Vandepol N."/>
            <person name="Liber J."/>
            <person name="Desiro A."/>
            <person name="Na H."/>
            <person name="Kennedy M."/>
            <person name="Barry K."/>
            <person name="Grigoriev I.V."/>
            <person name="Miller A.N."/>
            <person name="O'Donnell K."/>
            <person name="Stajich J.E."/>
            <person name="Bonito G."/>
        </authorList>
    </citation>
    <scope>NUCLEOTIDE SEQUENCE</scope>
    <source>
        <strain evidence="2">NVP60</strain>
    </source>
</reference>
<keyword evidence="3" id="KW-1185">Reference proteome</keyword>
<evidence type="ECO:0000313" key="2">
    <source>
        <dbReference type="EMBL" id="KAG0307406.1"/>
    </source>
</evidence>
<feature type="compositionally biased region" description="Low complexity" evidence="1">
    <location>
        <begin position="150"/>
        <end position="163"/>
    </location>
</feature>
<dbReference type="AlphaFoldDB" id="A0A9P6R357"/>
<dbReference type="EMBL" id="JAAAIN010001073">
    <property type="protein sequence ID" value="KAG0307406.1"/>
    <property type="molecule type" value="Genomic_DNA"/>
</dbReference>
<feature type="compositionally biased region" description="Polar residues" evidence="1">
    <location>
        <begin position="209"/>
        <end position="222"/>
    </location>
</feature>
<gene>
    <name evidence="2" type="ORF">BGZ97_000411</name>
</gene>
<proteinExistence type="predicted"/>
<protein>
    <submittedName>
        <fullName evidence="2">Uncharacterized protein</fullName>
    </submittedName>
</protein>
<dbReference type="Proteomes" id="UP000823405">
    <property type="component" value="Unassembled WGS sequence"/>
</dbReference>
<organism evidence="2 3">
    <name type="scientific">Linnemannia gamsii</name>
    <dbReference type="NCBI Taxonomy" id="64522"/>
    <lineage>
        <taxon>Eukaryota</taxon>
        <taxon>Fungi</taxon>
        <taxon>Fungi incertae sedis</taxon>
        <taxon>Mucoromycota</taxon>
        <taxon>Mortierellomycotina</taxon>
        <taxon>Mortierellomycetes</taxon>
        <taxon>Mortierellales</taxon>
        <taxon>Mortierellaceae</taxon>
        <taxon>Linnemannia</taxon>
    </lineage>
</organism>
<dbReference type="OrthoDB" id="2422730at2759"/>
<feature type="region of interest" description="Disordered" evidence="1">
    <location>
        <begin position="199"/>
        <end position="255"/>
    </location>
</feature>
<feature type="compositionally biased region" description="Basic and acidic residues" evidence="1">
    <location>
        <begin position="104"/>
        <end position="121"/>
    </location>
</feature>
<evidence type="ECO:0000313" key="3">
    <source>
        <dbReference type="Proteomes" id="UP000823405"/>
    </source>
</evidence>
<name>A0A9P6R357_9FUNG</name>
<evidence type="ECO:0000256" key="1">
    <source>
        <dbReference type="SAM" id="MobiDB-lite"/>
    </source>
</evidence>
<sequence>MSDIEMEDIEIDQPRQLTDRQMSSLVSLWRLSHYRQAPLSSWTMLYTQRRPKRKSPMICFDTKMYKLLREQQAEDMKKKQAHQHQIWQHVQDRLAEHNQILEQEKAEESKKARRQQQKEVVEAAATMDEEDNEDTAAPIISTGGADEDSSTVTSSASTSPETTPAKKRAIRWGLQNNQTKRFDKMLPITLVKVPSVDTRPIKSALKVRTPNSIQNNNKQQQHASKKPSSTPTDTKKSSSASSTPASVRKHAVDFF</sequence>
<comment type="caution">
    <text evidence="2">The sequence shown here is derived from an EMBL/GenBank/DDBJ whole genome shotgun (WGS) entry which is preliminary data.</text>
</comment>
<feature type="compositionally biased region" description="Low complexity" evidence="1">
    <location>
        <begin position="226"/>
        <end position="246"/>
    </location>
</feature>
<feature type="region of interest" description="Disordered" evidence="1">
    <location>
        <begin position="104"/>
        <end position="174"/>
    </location>
</feature>